<protein>
    <recommendedName>
        <fullName evidence="8">tRNA-specific adenosine deaminase</fullName>
        <ecNumber evidence="8">3.5.4.33</ecNumber>
    </recommendedName>
</protein>
<comment type="cofactor">
    <cofactor evidence="8">
        <name>Zn(2+)</name>
        <dbReference type="ChEBI" id="CHEBI:29105"/>
    </cofactor>
    <text evidence="8">Binds 1 zinc ion per subunit.</text>
</comment>
<evidence type="ECO:0000256" key="2">
    <source>
        <dbReference type="ARBA" id="ARBA00011738"/>
    </source>
</evidence>
<dbReference type="Proteomes" id="UP000193450">
    <property type="component" value="Chromosome"/>
</dbReference>
<evidence type="ECO:0000256" key="5">
    <source>
        <dbReference type="ARBA" id="ARBA00022801"/>
    </source>
</evidence>
<dbReference type="PANTHER" id="PTHR11079:SF202">
    <property type="entry name" value="TRNA-SPECIFIC ADENOSINE DEAMINASE"/>
    <property type="match status" value="1"/>
</dbReference>
<dbReference type="InterPro" id="IPR016193">
    <property type="entry name" value="Cytidine_deaminase-like"/>
</dbReference>
<accession>A0A1X9NHL5</accession>
<keyword evidence="4 8" id="KW-0479">Metal-binding</keyword>
<dbReference type="InterPro" id="IPR016192">
    <property type="entry name" value="APOBEC/CMP_deaminase_Zn-bd"/>
</dbReference>
<evidence type="ECO:0000256" key="6">
    <source>
        <dbReference type="ARBA" id="ARBA00022833"/>
    </source>
</evidence>
<dbReference type="OrthoDB" id="9802676at2"/>
<dbReference type="InterPro" id="IPR002125">
    <property type="entry name" value="CMP_dCMP_dom"/>
</dbReference>
<sequence length="162" mass="17318">MPTDQDYMQRALELAGVAAQHGEVPVGAVVVLNERIVGEGWNQPILSNDPTAHAEVVALRNAAIALANYRLNEAILYVTIEPCTMCAGALIHSRIAKVVYGATEPKSGVAQSNGCLFDEGHFNHRVAVQGGVMAEQCAGIMSDFFASRRLQKKAQKADQSGL</sequence>
<feature type="binding site" evidence="8">
    <location>
        <position position="53"/>
    </location>
    <ligand>
        <name>Zn(2+)</name>
        <dbReference type="ChEBI" id="CHEBI:29105"/>
        <note>catalytic</note>
    </ligand>
</feature>
<comment type="similarity">
    <text evidence="1">Belongs to the cytidine and deoxycytidylate deaminase family. ADAT2 subfamily.</text>
</comment>
<dbReference type="PROSITE" id="PS51747">
    <property type="entry name" value="CYT_DCMP_DEAMINASES_2"/>
    <property type="match status" value="1"/>
</dbReference>
<dbReference type="NCBIfam" id="NF008113">
    <property type="entry name" value="PRK10860.1"/>
    <property type="match status" value="1"/>
</dbReference>
<evidence type="ECO:0000256" key="7">
    <source>
        <dbReference type="ARBA" id="ARBA00048045"/>
    </source>
</evidence>
<feature type="domain" description="CMP/dCMP-type deaminase" evidence="9">
    <location>
        <begin position="2"/>
        <end position="112"/>
    </location>
</feature>
<dbReference type="KEGG" id="osg:BST96_15175"/>
<evidence type="ECO:0000259" key="9">
    <source>
        <dbReference type="PROSITE" id="PS51747"/>
    </source>
</evidence>
<dbReference type="PANTHER" id="PTHR11079">
    <property type="entry name" value="CYTOSINE DEAMINASE FAMILY MEMBER"/>
    <property type="match status" value="1"/>
</dbReference>
<dbReference type="RefSeq" id="WP_085759511.1">
    <property type="nucleotide sequence ID" value="NZ_CP019343.1"/>
</dbReference>
<comment type="catalytic activity">
    <reaction evidence="7 8">
        <text>adenosine(34) in tRNA + H2O + H(+) = inosine(34) in tRNA + NH4(+)</text>
        <dbReference type="Rhea" id="RHEA:43168"/>
        <dbReference type="Rhea" id="RHEA-COMP:10373"/>
        <dbReference type="Rhea" id="RHEA-COMP:10374"/>
        <dbReference type="ChEBI" id="CHEBI:15377"/>
        <dbReference type="ChEBI" id="CHEBI:15378"/>
        <dbReference type="ChEBI" id="CHEBI:28938"/>
        <dbReference type="ChEBI" id="CHEBI:74411"/>
        <dbReference type="ChEBI" id="CHEBI:82852"/>
        <dbReference type="EC" id="3.5.4.33"/>
    </reaction>
</comment>
<evidence type="ECO:0000256" key="8">
    <source>
        <dbReference type="HAMAP-Rule" id="MF_00972"/>
    </source>
</evidence>
<organism evidence="10 11">
    <name type="scientific">Oceanicoccus sagamiensis</name>
    <dbReference type="NCBI Taxonomy" id="716816"/>
    <lineage>
        <taxon>Bacteria</taxon>
        <taxon>Pseudomonadati</taxon>
        <taxon>Pseudomonadota</taxon>
        <taxon>Gammaproteobacteria</taxon>
        <taxon>Cellvibrionales</taxon>
        <taxon>Spongiibacteraceae</taxon>
        <taxon>Oceanicoccus</taxon>
    </lineage>
</organism>
<feature type="binding site" evidence="8">
    <location>
        <position position="86"/>
    </location>
    <ligand>
        <name>Zn(2+)</name>
        <dbReference type="ChEBI" id="CHEBI:29105"/>
        <note>catalytic</note>
    </ligand>
</feature>
<reference evidence="10 11" key="1">
    <citation type="submission" date="2016-11" db="EMBL/GenBank/DDBJ databases">
        <title>Trade-off between light-utilization and light-protection in marine flavobacteria.</title>
        <authorList>
            <person name="Kumagai Y."/>
        </authorList>
    </citation>
    <scope>NUCLEOTIDE SEQUENCE [LARGE SCALE GENOMIC DNA]</scope>
    <source>
        <strain evidence="10 11">NBRC 107125</strain>
    </source>
</reference>
<dbReference type="AlphaFoldDB" id="A0A1X9NHL5"/>
<dbReference type="STRING" id="716816.BST96_15175"/>
<dbReference type="GO" id="GO:0008270">
    <property type="term" value="F:zinc ion binding"/>
    <property type="evidence" value="ECO:0007669"/>
    <property type="project" value="UniProtKB-UniRule"/>
</dbReference>
<feature type="binding site" evidence="8">
    <location>
        <position position="83"/>
    </location>
    <ligand>
        <name>Zn(2+)</name>
        <dbReference type="ChEBI" id="CHEBI:29105"/>
        <note>catalytic</note>
    </ligand>
</feature>
<comment type="function">
    <text evidence="8">Catalyzes the deamination of adenosine to inosine at the wobble position 34 of tRNA(Arg2).</text>
</comment>
<dbReference type="FunFam" id="3.40.140.10:FF:000005">
    <property type="entry name" value="tRNA-specific adenosine deaminase"/>
    <property type="match status" value="1"/>
</dbReference>
<dbReference type="EMBL" id="CP019343">
    <property type="protein sequence ID" value="ARN75335.1"/>
    <property type="molecule type" value="Genomic_DNA"/>
</dbReference>
<dbReference type="SUPFAM" id="SSF53927">
    <property type="entry name" value="Cytidine deaminase-like"/>
    <property type="match status" value="1"/>
</dbReference>
<dbReference type="HAMAP" id="MF_00972">
    <property type="entry name" value="tRNA_aden_deaminase"/>
    <property type="match status" value="1"/>
</dbReference>
<proteinExistence type="inferred from homology"/>
<dbReference type="GO" id="GO:0002100">
    <property type="term" value="P:tRNA wobble adenosine to inosine editing"/>
    <property type="evidence" value="ECO:0007669"/>
    <property type="project" value="UniProtKB-UniRule"/>
</dbReference>
<keyword evidence="5 8" id="KW-0378">Hydrolase</keyword>
<evidence type="ECO:0000256" key="4">
    <source>
        <dbReference type="ARBA" id="ARBA00022723"/>
    </source>
</evidence>
<feature type="active site" description="Proton donor" evidence="8">
    <location>
        <position position="55"/>
    </location>
</feature>
<keyword evidence="6 8" id="KW-0862">Zinc</keyword>
<comment type="subunit">
    <text evidence="2 8">Homodimer.</text>
</comment>
<gene>
    <name evidence="8" type="primary">tadA</name>
    <name evidence="10" type="ORF">BST96_15175</name>
</gene>
<evidence type="ECO:0000313" key="11">
    <source>
        <dbReference type="Proteomes" id="UP000193450"/>
    </source>
</evidence>
<keyword evidence="3 8" id="KW-0819">tRNA processing</keyword>
<evidence type="ECO:0000256" key="3">
    <source>
        <dbReference type="ARBA" id="ARBA00022694"/>
    </source>
</evidence>
<evidence type="ECO:0000313" key="10">
    <source>
        <dbReference type="EMBL" id="ARN75335.1"/>
    </source>
</evidence>
<name>A0A1X9NHL5_9GAMM</name>
<dbReference type="CDD" id="cd01285">
    <property type="entry name" value="nucleoside_deaminase"/>
    <property type="match status" value="1"/>
</dbReference>
<keyword evidence="11" id="KW-1185">Reference proteome</keyword>
<dbReference type="Gene3D" id="3.40.140.10">
    <property type="entry name" value="Cytidine Deaminase, domain 2"/>
    <property type="match status" value="1"/>
</dbReference>
<dbReference type="GO" id="GO:0052717">
    <property type="term" value="F:tRNA-specific adenosine-34 deaminase activity"/>
    <property type="evidence" value="ECO:0007669"/>
    <property type="project" value="UniProtKB-UniRule"/>
</dbReference>
<dbReference type="PROSITE" id="PS00903">
    <property type="entry name" value="CYT_DCMP_DEAMINASES_1"/>
    <property type="match status" value="1"/>
</dbReference>
<dbReference type="Pfam" id="PF00383">
    <property type="entry name" value="dCMP_cyt_deam_1"/>
    <property type="match status" value="1"/>
</dbReference>
<evidence type="ECO:0000256" key="1">
    <source>
        <dbReference type="ARBA" id="ARBA00010669"/>
    </source>
</evidence>
<dbReference type="InterPro" id="IPR028883">
    <property type="entry name" value="tRNA_aden_deaminase"/>
</dbReference>
<dbReference type="EC" id="3.5.4.33" evidence="8"/>